<evidence type="ECO:0000256" key="16">
    <source>
        <dbReference type="SAM" id="SignalP"/>
    </source>
</evidence>
<comment type="subcellular location">
    <subcellularLocation>
        <location evidence="2">Membrane</location>
    </subcellularLocation>
</comment>
<evidence type="ECO:0000256" key="15">
    <source>
        <dbReference type="SAM" id="Phobius"/>
    </source>
</evidence>
<evidence type="ECO:0000256" key="14">
    <source>
        <dbReference type="ARBA" id="ARBA00031171"/>
    </source>
</evidence>
<organism evidence="18 19">
    <name type="scientific">Eublepharis macularius</name>
    <name type="common">Leopard gecko</name>
    <name type="synonym">Cyrtodactylus macularius</name>
    <dbReference type="NCBI Taxonomy" id="481883"/>
    <lineage>
        <taxon>Eukaryota</taxon>
        <taxon>Metazoa</taxon>
        <taxon>Chordata</taxon>
        <taxon>Craniata</taxon>
        <taxon>Vertebrata</taxon>
        <taxon>Euteleostomi</taxon>
        <taxon>Lepidosauria</taxon>
        <taxon>Squamata</taxon>
        <taxon>Bifurcata</taxon>
        <taxon>Gekkota</taxon>
        <taxon>Eublepharidae</taxon>
        <taxon>Eublepharinae</taxon>
        <taxon>Eublepharis</taxon>
    </lineage>
</organism>
<dbReference type="InterPro" id="IPR003961">
    <property type="entry name" value="FN3_dom"/>
</dbReference>
<dbReference type="GeneID" id="129325489"/>
<evidence type="ECO:0000256" key="12">
    <source>
        <dbReference type="ARBA" id="ARBA00023180"/>
    </source>
</evidence>
<dbReference type="GO" id="GO:0004896">
    <property type="term" value="F:cytokine receptor activity"/>
    <property type="evidence" value="ECO:0007669"/>
    <property type="project" value="TreeGrafter"/>
</dbReference>
<sequence length="336" mass="38801">MLCRSLPLLVFLSRPLLEAAAAGTESSFHLPAPQNVTVVSYNFQSKLKWSPVMGINNSAVTYRVEYCTTSYTFWESFKNTTKPECDFSREIKIWWEVIFRVRTEQGELTSDWVEASPFQATDKTILGPPREIDVTTGSNSLVISYKAPFDSNSSFFPLKYNIFYWEKSTYKDPPSSDKMEARNTSDTKCKLKNLKEMTEYCFRIQAMLPEHNLHGELSDTYCKTTSLSETSKILSITLPFIFALVVLVVIFLCLLIIQKYQNVLKSLWRPPLRIPLHYEEDLQNSQMTVTEEFKNCTGEEHWDSVSVISHVEQNPTMTNHIDDNNQDQLLETNDFR</sequence>
<keyword evidence="9 15" id="KW-0472">Membrane</keyword>
<gene>
    <name evidence="19" type="primary">IFNGR2</name>
</gene>
<protein>
    <recommendedName>
        <fullName evidence="5">Tissue factor</fullName>
    </recommendedName>
    <alternativeName>
        <fullName evidence="14">Coagulation factor III</fullName>
    </alternativeName>
</protein>
<dbReference type="CDD" id="cd00063">
    <property type="entry name" value="FN3"/>
    <property type="match status" value="2"/>
</dbReference>
<evidence type="ECO:0000256" key="4">
    <source>
        <dbReference type="ARBA" id="ARBA00011184"/>
    </source>
</evidence>
<keyword evidence="7 16" id="KW-0732">Signal</keyword>
<evidence type="ECO:0000256" key="9">
    <source>
        <dbReference type="ARBA" id="ARBA00023136"/>
    </source>
</evidence>
<evidence type="ECO:0000256" key="3">
    <source>
        <dbReference type="ARBA" id="ARBA00009197"/>
    </source>
</evidence>
<evidence type="ECO:0000256" key="13">
    <source>
        <dbReference type="ARBA" id="ARBA00023288"/>
    </source>
</evidence>
<proteinExistence type="inferred from homology"/>
<evidence type="ECO:0000256" key="11">
    <source>
        <dbReference type="ARBA" id="ARBA00023157"/>
    </source>
</evidence>
<evidence type="ECO:0000259" key="17">
    <source>
        <dbReference type="PROSITE" id="PS50853"/>
    </source>
</evidence>
<keyword evidence="13" id="KW-0449">Lipoprotein</keyword>
<dbReference type="InterPro" id="IPR013783">
    <property type="entry name" value="Ig-like_fold"/>
</dbReference>
<feature type="signal peptide" evidence="16">
    <location>
        <begin position="1"/>
        <end position="21"/>
    </location>
</feature>
<keyword evidence="11" id="KW-1015">Disulfide bond</keyword>
<dbReference type="CTD" id="3460"/>
<dbReference type="Pfam" id="PF09294">
    <property type="entry name" value="Interfer-bind"/>
    <property type="match status" value="1"/>
</dbReference>
<evidence type="ECO:0000313" key="19">
    <source>
        <dbReference type="RefSeq" id="XP_054829141.1"/>
    </source>
</evidence>
<reference evidence="19" key="1">
    <citation type="submission" date="2025-08" db="UniProtKB">
        <authorList>
            <consortium name="RefSeq"/>
        </authorList>
    </citation>
    <scope>IDENTIFICATION</scope>
    <source>
        <tissue evidence="19">Blood</tissue>
    </source>
</reference>
<dbReference type="InterPro" id="IPR015373">
    <property type="entry name" value="Interferon/interleukin_rcp_dom"/>
</dbReference>
<dbReference type="PANTHER" id="PTHR20859">
    <property type="entry name" value="INTERFERON/INTERLEUKIN RECEPTOR"/>
    <property type="match status" value="1"/>
</dbReference>
<comment type="function">
    <text evidence="1">Initiates blood coagulation by forming a complex with circulating factor VII or VIIa. The [TF:VIIa] complex activates factors IX or X by specific limited proteolysis. TF plays a role in normal hemostasis by initiating the cell-surface assembly and propagation of the coagulation protease cascade.</text>
</comment>
<dbReference type="PANTHER" id="PTHR20859:SF46">
    <property type="entry name" value="INTERFERON GAMMA RECEPTOR 2"/>
    <property type="match status" value="1"/>
</dbReference>
<keyword evidence="8" id="KW-0094">Blood coagulation</keyword>
<dbReference type="SMART" id="SM00060">
    <property type="entry name" value="FN3"/>
    <property type="match status" value="1"/>
</dbReference>
<keyword evidence="19" id="KW-0675">Receptor</keyword>
<evidence type="ECO:0000313" key="18">
    <source>
        <dbReference type="Proteomes" id="UP001190640"/>
    </source>
</evidence>
<evidence type="ECO:0000256" key="7">
    <source>
        <dbReference type="ARBA" id="ARBA00022729"/>
    </source>
</evidence>
<dbReference type="Gene3D" id="2.60.40.10">
    <property type="entry name" value="Immunoglobulins"/>
    <property type="match status" value="2"/>
</dbReference>
<evidence type="ECO:0000256" key="6">
    <source>
        <dbReference type="ARBA" id="ARBA00022696"/>
    </source>
</evidence>
<comment type="similarity">
    <text evidence="3">Belongs to the tissue factor family.</text>
</comment>
<keyword evidence="15" id="KW-0812">Transmembrane</keyword>
<keyword evidence="6" id="KW-0356">Hemostasis</keyword>
<evidence type="ECO:0000256" key="10">
    <source>
        <dbReference type="ARBA" id="ARBA00023139"/>
    </source>
</evidence>
<dbReference type="AlphaFoldDB" id="A0AA97KSW3"/>
<feature type="transmembrane region" description="Helical" evidence="15">
    <location>
        <begin position="233"/>
        <end position="257"/>
    </location>
</feature>
<keyword evidence="18" id="KW-1185">Reference proteome</keyword>
<keyword evidence="10" id="KW-0564">Palmitate</keyword>
<keyword evidence="15" id="KW-1133">Transmembrane helix</keyword>
<dbReference type="PROSITE" id="PS50853">
    <property type="entry name" value="FN3"/>
    <property type="match status" value="2"/>
</dbReference>
<dbReference type="InterPro" id="IPR050650">
    <property type="entry name" value="Type-II_Cytokine-TF_Rcpt"/>
</dbReference>
<evidence type="ECO:0000256" key="8">
    <source>
        <dbReference type="ARBA" id="ARBA00023084"/>
    </source>
</evidence>
<keyword evidence="12" id="KW-0325">Glycoprotein</keyword>
<feature type="domain" description="Fibronectin type-III" evidence="17">
    <location>
        <begin position="32"/>
        <end position="124"/>
    </location>
</feature>
<dbReference type="GO" id="GO:0005886">
    <property type="term" value="C:plasma membrane"/>
    <property type="evidence" value="ECO:0007669"/>
    <property type="project" value="TreeGrafter"/>
</dbReference>
<feature type="chain" id="PRO_5041672241" description="Tissue factor" evidence="16">
    <location>
        <begin position="22"/>
        <end position="336"/>
    </location>
</feature>
<dbReference type="PRINTS" id="PR00346">
    <property type="entry name" value="TISSUEFACTOR"/>
</dbReference>
<dbReference type="SUPFAM" id="SSF49265">
    <property type="entry name" value="Fibronectin type III"/>
    <property type="match status" value="2"/>
</dbReference>
<feature type="domain" description="Fibronectin type-III" evidence="17">
    <location>
        <begin position="125"/>
        <end position="228"/>
    </location>
</feature>
<dbReference type="InterPro" id="IPR001187">
    <property type="entry name" value="Tissue_factor"/>
</dbReference>
<comment type="subunit">
    <text evidence="4">Interacts with HSPE; the interaction, inhibited by heparin, promotes the generation of activated factor X and activates coagulation in the presence of activated factor VII.</text>
</comment>
<dbReference type="RefSeq" id="XP_054829141.1">
    <property type="nucleotide sequence ID" value="XM_054973166.1"/>
</dbReference>
<evidence type="ECO:0000256" key="5">
    <source>
        <dbReference type="ARBA" id="ARBA00018722"/>
    </source>
</evidence>
<dbReference type="InterPro" id="IPR036116">
    <property type="entry name" value="FN3_sf"/>
</dbReference>
<accession>A0AA97KSW3</accession>
<dbReference type="KEGG" id="emc:129325489"/>
<evidence type="ECO:0000256" key="2">
    <source>
        <dbReference type="ARBA" id="ARBA00004370"/>
    </source>
</evidence>
<dbReference type="Pfam" id="PF01108">
    <property type="entry name" value="Tissue_fac"/>
    <property type="match status" value="1"/>
</dbReference>
<dbReference type="GO" id="GO:0007596">
    <property type="term" value="P:blood coagulation"/>
    <property type="evidence" value="ECO:0007669"/>
    <property type="project" value="UniProtKB-KW"/>
</dbReference>
<name>A0AA97KSW3_EUBMA</name>
<evidence type="ECO:0000256" key="1">
    <source>
        <dbReference type="ARBA" id="ARBA00002201"/>
    </source>
</evidence>
<dbReference type="Proteomes" id="UP001190640">
    <property type="component" value="Chromosome 3"/>
</dbReference>